<evidence type="ECO:0000313" key="1">
    <source>
        <dbReference type="EMBL" id="QSX80134.1"/>
    </source>
</evidence>
<dbReference type="Proteomes" id="UP000639274">
    <property type="component" value="Chromosome"/>
</dbReference>
<gene>
    <name evidence="1" type="ORF">I8J32_009230</name>
</gene>
<sequence>MQKLAEVTVKRPKGSAVALMPPPFLPGTMISSLSPSTTCAAVSSRRGPMKNAVPECAPSAEPSGVRTWQIAEYGGCVVSATPRNHIAPRAKWPICVVSAPHQSSGV</sequence>
<evidence type="ECO:0000313" key="2">
    <source>
        <dbReference type="Proteomes" id="UP000639274"/>
    </source>
</evidence>
<dbReference type="AlphaFoldDB" id="A0A975ATK6"/>
<keyword evidence="2" id="KW-1185">Reference proteome</keyword>
<protein>
    <submittedName>
        <fullName evidence="1">Uncharacterized protein</fullName>
    </submittedName>
</protein>
<reference evidence="1 2" key="1">
    <citation type="submission" date="2021-03" db="EMBL/GenBank/DDBJ databases">
        <title>Lysobacter sp. nov. isolated from soil of gangwondo yeongwol, south Korea.</title>
        <authorList>
            <person name="Kim K.R."/>
            <person name="Kim K.H."/>
            <person name="Jeon C.O."/>
        </authorList>
    </citation>
    <scope>NUCLEOTIDE SEQUENCE [LARGE SCALE GENOMIC DNA]</scope>
    <source>
        <strain evidence="1 2">R19</strain>
    </source>
</reference>
<accession>A0A975ATK6</accession>
<dbReference type="EMBL" id="CP071518">
    <property type="protein sequence ID" value="QSX80134.1"/>
    <property type="molecule type" value="Genomic_DNA"/>
</dbReference>
<dbReference type="KEGG" id="lsf:I8J32_009230"/>
<name>A0A975ATK6_9GAMM</name>
<organism evidence="1 2">
    <name type="scientific">Agrilutibacter solisilvae</name>
    <dbReference type="NCBI Taxonomy" id="2763317"/>
    <lineage>
        <taxon>Bacteria</taxon>
        <taxon>Pseudomonadati</taxon>
        <taxon>Pseudomonadota</taxon>
        <taxon>Gammaproteobacteria</taxon>
        <taxon>Lysobacterales</taxon>
        <taxon>Lysobacteraceae</taxon>
        <taxon>Agrilutibacter</taxon>
    </lineage>
</organism>
<proteinExistence type="predicted"/>